<comment type="similarity">
    <text evidence="1">Belongs to the thiolase-like superfamily. Thiolase family.</text>
</comment>
<evidence type="ECO:0000313" key="6">
    <source>
        <dbReference type="Proteomes" id="UP000693715"/>
    </source>
</evidence>
<dbReference type="Pfam" id="PF02803">
    <property type="entry name" value="Thiolase_C"/>
    <property type="match status" value="1"/>
</dbReference>
<accession>A0ABX8LY26</accession>
<proteinExistence type="inferred from homology"/>
<dbReference type="EMBL" id="CP020335">
    <property type="protein sequence ID" value="QXF35152.1"/>
    <property type="molecule type" value="Genomic_DNA"/>
</dbReference>
<dbReference type="PROSITE" id="PS00737">
    <property type="entry name" value="THIOLASE_2"/>
    <property type="match status" value="1"/>
</dbReference>
<feature type="domain" description="Thiolase C-terminal" evidence="4">
    <location>
        <begin position="41"/>
        <end position="103"/>
    </location>
</feature>
<reference evidence="5 6" key="1">
    <citation type="submission" date="2017-03" db="EMBL/GenBank/DDBJ databases">
        <title>Genome comparison of Photorhabdus luminescens strain 0813-124 phase variants.</title>
        <authorList>
            <person name="Chien C.-C."/>
            <person name="Chen W.-J."/>
            <person name="Shih M.-C."/>
            <person name="Hsieh F.-C."/>
        </authorList>
    </citation>
    <scope>NUCLEOTIDE SEQUENCE [LARGE SCALE GENOMIC DNA]</scope>
    <source>
        <strain evidence="5 6">0813-124 phase II</strain>
    </source>
</reference>
<evidence type="ECO:0000256" key="3">
    <source>
        <dbReference type="ARBA" id="ARBA00023315"/>
    </source>
</evidence>
<protein>
    <recommendedName>
        <fullName evidence="4">Thiolase C-terminal domain-containing protein</fullName>
    </recommendedName>
</protein>
<sequence>MQAISFSIPHLIFATIFPPSNCIKFYTALHKTASTALKEFKIRWDAPHVNCNGGAISLGHPLGASGGRILANAVYQLHRQQGKLALGRTAACNADAPLRSMLISALIS</sequence>
<dbReference type="PANTHER" id="PTHR18919:SF107">
    <property type="entry name" value="ACETYL-COA ACETYLTRANSFERASE, CYTOSOLIC"/>
    <property type="match status" value="1"/>
</dbReference>
<keyword evidence="2" id="KW-0808">Transferase</keyword>
<evidence type="ECO:0000256" key="1">
    <source>
        <dbReference type="ARBA" id="ARBA00010982"/>
    </source>
</evidence>
<evidence type="ECO:0000313" key="5">
    <source>
        <dbReference type="EMBL" id="QXF35152.1"/>
    </source>
</evidence>
<dbReference type="PANTHER" id="PTHR18919">
    <property type="entry name" value="ACETYL-COA C-ACYLTRANSFERASE"/>
    <property type="match status" value="1"/>
</dbReference>
<gene>
    <name evidence="5" type="ORF">B0X70_19700</name>
</gene>
<name>A0ABX8LY26_9GAMM</name>
<keyword evidence="3" id="KW-0012">Acyltransferase</keyword>
<keyword evidence="6" id="KW-1185">Reference proteome</keyword>
<dbReference type="InterPro" id="IPR020613">
    <property type="entry name" value="Thiolase_CS"/>
</dbReference>
<dbReference type="InterPro" id="IPR020617">
    <property type="entry name" value="Thiolase_C"/>
</dbReference>
<evidence type="ECO:0000259" key="4">
    <source>
        <dbReference type="Pfam" id="PF02803"/>
    </source>
</evidence>
<evidence type="ECO:0000256" key="2">
    <source>
        <dbReference type="ARBA" id="ARBA00022679"/>
    </source>
</evidence>
<organism evidence="5 6">
    <name type="scientific">Photorhabdus akhurstii</name>
    <dbReference type="NCBI Taxonomy" id="171438"/>
    <lineage>
        <taxon>Bacteria</taxon>
        <taxon>Pseudomonadati</taxon>
        <taxon>Pseudomonadota</taxon>
        <taxon>Gammaproteobacteria</taxon>
        <taxon>Enterobacterales</taxon>
        <taxon>Morganellaceae</taxon>
        <taxon>Photorhabdus</taxon>
    </lineage>
</organism>
<dbReference type="Proteomes" id="UP000693715">
    <property type="component" value="Chromosome"/>
</dbReference>